<dbReference type="PROSITE" id="PS50003">
    <property type="entry name" value="PH_DOMAIN"/>
    <property type="match status" value="1"/>
</dbReference>
<evidence type="ECO:0000256" key="3">
    <source>
        <dbReference type="PROSITE-ProRule" id="PRU00983"/>
    </source>
</evidence>
<comment type="similarity">
    <text evidence="3">Belongs to the DOCK family.</text>
</comment>
<dbReference type="InterPro" id="IPR021816">
    <property type="entry name" value="DOCK_C/D_N"/>
</dbReference>
<dbReference type="InParanoid" id="G3Q955"/>
<dbReference type="PANTHER" id="PTHR23317">
    <property type="entry name" value="DEDICATOR OF CYTOKINESIS DOCK"/>
    <property type="match status" value="1"/>
</dbReference>
<dbReference type="FunFam" id="1.20.58.740:FF:000001">
    <property type="entry name" value="dedicator of cytokinesis protein 9 isoform X1"/>
    <property type="match status" value="1"/>
</dbReference>
<feature type="domain" description="DOCKER" evidence="7">
    <location>
        <begin position="1322"/>
        <end position="1763"/>
    </location>
</feature>
<dbReference type="Gene3D" id="2.30.29.30">
    <property type="entry name" value="Pleckstrin-homology domain (PH domain)/Phosphotyrosine-binding domain (PTB)"/>
    <property type="match status" value="1"/>
</dbReference>
<dbReference type="SUPFAM" id="SSF50729">
    <property type="entry name" value="PH domain-like"/>
    <property type="match status" value="1"/>
</dbReference>
<dbReference type="PANTHER" id="PTHR23317:SF81">
    <property type="entry name" value="DEDICATOR OF CYTOKINESIS PROTEIN 11"/>
    <property type="match status" value="1"/>
</dbReference>
<accession>G3Q955</accession>
<reference evidence="8" key="3">
    <citation type="submission" date="2025-09" db="UniProtKB">
        <authorList>
            <consortium name="Ensembl"/>
        </authorList>
    </citation>
    <scope>IDENTIFICATION</scope>
</reference>
<dbReference type="Pfam" id="PF14429">
    <property type="entry name" value="DOCK-C2"/>
    <property type="match status" value="1"/>
</dbReference>
<dbReference type="InterPro" id="IPR046773">
    <property type="entry name" value="DOCKER_Lobe_C"/>
</dbReference>
<dbReference type="Pfam" id="PF00169">
    <property type="entry name" value="PH"/>
    <property type="match status" value="1"/>
</dbReference>
<dbReference type="InterPro" id="IPR043162">
    <property type="entry name" value="DOCK_C_lobe_C"/>
</dbReference>
<reference evidence="8 9" key="1">
    <citation type="journal article" date="2021" name="G3 (Bethesda)">
        <title>Improved contiguity of the threespine stickleback genome using long-read sequencing.</title>
        <authorList>
            <person name="Nath S."/>
            <person name="Shaw D.E."/>
            <person name="White M.A."/>
        </authorList>
    </citation>
    <scope>NUCLEOTIDE SEQUENCE [LARGE SCALE GENOMIC DNA]</scope>
    <source>
        <strain evidence="8 9">Lake Benthic</strain>
    </source>
</reference>
<dbReference type="SUPFAM" id="SSF48371">
    <property type="entry name" value="ARM repeat"/>
    <property type="match status" value="1"/>
</dbReference>
<dbReference type="InterPro" id="IPR035892">
    <property type="entry name" value="C2_domain_sf"/>
</dbReference>
<dbReference type="Gene3D" id="1.25.40.410">
    <property type="match status" value="1"/>
</dbReference>
<reference evidence="8" key="2">
    <citation type="submission" date="2025-08" db="UniProtKB">
        <authorList>
            <consortium name="Ensembl"/>
        </authorList>
    </citation>
    <scope>IDENTIFICATION</scope>
</reference>
<dbReference type="Pfam" id="PF20421">
    <property type="entry name" value="DHR-2_Lobe_C"/>
    <property type="match status" value="1"/>
</dbReference>
<dbReference type="PROSITE" id="PS51650">
    <property type="entry name" value="C2_DOCK"/>
    <property type="match status" value="1"/>
</dbReference>
<feature type="domain" description="PH" evidence="5">
    <location>
        <begin position="157"/>
        <end position="264"/>
    </location>
</feature>
<dbReference type="Bgee" id="ENSGACG00000019997">
    <property type="expression patterns" value="Expressed in spleen and 13 other cell types or tissues"/>
</dbReference>
<dbReference type="InterPro" id="IPR016024">
    <property type="entry name" value="ARM-type_fold"/>
</dbReference>
<sequence>MTCDSFISLLQKPRSSTHAACDRAQSHMCLCCVRLPRFQEQPKIIEPLDYEAVVFQRKAQIHSDPHRDLLLCPVDDVSSQILRQRRTVVPSVPQNAEREARSLFAKECIKMYNTDWHVINYKYEAYSGDFQPLTQSTSGVCVCVGQDTSSLCSQRGGIMKQGWLQKANINSSLSVSMRVFKRRYFYLSQLPDGSYILNSYKDEKNCKETKGSIYLDSCIDVVQSPKMRRNGFELKMQDRYSHFLAADSEAEMEEWVITLRQALQSTTEASQDRRNGAEMLDCSLGEETDQLNKMNRSEGRPKLFTLDPETQRLDFSGIEPDVKPFEERFGRRIVVSCHDLTFSLQGCVSEKGDGVLTNVEPFFISLALFDVSKSCKISADFHVDLNPPCVREMLTDAAGHRNIKTSDINRVHGPPHPPTPHTHTHTHTMKAAELSRMTTHSFSLLVCFGSLPSVCPLQTAQKVLKAAKQTCQRLGQYRMPFAWAAKQVFKDAQGSLDMDGKFSPLYRQDSSKVSNDDIVKLLADIRKLVISTKLQSIPGQLNVTIEYTVTSSYVPVKPFEDGCERVSVEVEEFLPDEAKYNYPFTTYKNQLYIRPLQLKYDNQKTFTKARNIAVCIQFRDSDEESAPSLKCIYGKPGDSLFTSSAYAAVLHHNQSPEFYDEVKIELPVHVHEKHHILFTFYHISCESSSKASSKRREGVESLVGHSWMPLLKDGRMQSAEVQLPVAAALPPGYLCHDTRKSQPDIKWVENAKTLFKVRSHVASTIYAQVQHFILQPFFDTHIYVPPAMLKTDAHSVTVPCFCAFSVIIHIVSRCHEEGLEHYLRSFVKVTHQHKRCHRGNISILEVSGFYLLSSVLPLHVFPRMCHQMPRAQRFPDSFHQVIQSLVLSIMPHITIRHMEILEEARCINLSLANFIKRCLTVMNRGFAFGLVNHYMCHFGLRDPKVLTEMKFDFLMAVCNHEHFIPLNLHILSASAQPLPLYQRFPSVPTTDQCLEFSLTEEYCRNHFLVGLLLREVAEALQQGPEVRQLAVSVLKNLLIKHAMDDRYTSFKVREVKAFQDVTFRKLPDTRLTLLDRVSNVVFHHMDLNTSSSSVFVLVQLNRRGSTMSSSPMPPIGRLGEYEIKGLLLSFLHITQLLDCDGHNPLMKKVFDVYLTFLKVGQSEAALRHVFAALRAFINKFPSVLFKGRVTLCEALCCEVLKCCVSKLGSLRAEVSALLYLLMRNNYEYTKRKTFLRTHLQIIIAVSQLISDVALTGSSRFQESLSIINNFANSDKAMKSTAFPTEVKGLTKRIRTVLMATAQMREHERDPEMLLDLQYSLARSYASTPELRRTWLDSMARAHLKNGDLSEAAMCYVHVAALVAEYLYRKSKDLLYQTCLFCSSELFPSGLAAFKKITLNIEEEAAMREDTGMQDVYYTEEVLVEHLEVCVEALWKAERYELITHVAKLIIPVYEKRHEYEKLSRLYDTLHRAYNKIMEVIHSGRRMLGTYFRVALYGQGFFEEEDGKEYVYKEPKLTGLSEISQRLQTLYGEKFGPENVKIIQDSNKVNPKDLDVKFAYIQVTFVKPFFEEKEAPEKKTDFEKCHNINRFVFETPYTLSGKKHGGVEEQCKRRSVLTTANTFPYVKKRVEVVGEKQVELKPVDVAIDEMKARTAELTKLCSSQEVDMIQLQLKLQGCVSVQVNAGPMAYARAFLDDSKINQSGLKKIKELKDIFRRFVQACSIALDINERIIKEDQFEYHEGLKGNFKDLVKELSDIIHEQVLSTILVDFCVPLLPCYTHLCSWEMKHTPLLSKAEG</sequence>
<feature type="region of interest" description="Disordered" evidence="4">
    <location>
        <begin position="406"/>
        <end position="426"/>
    </location>
</feature>
<keyword evidence="1" id="KW-0597">Phosphoprotein</keyword>
<dbReference type="InterPro" id="IPR043161">
    <property type="entry name" value="DOCK_C_lobe_A"/>
</dbReference>
<protein>
    <submittedName>
        <fullName evidence="8">Dedicator of cytokinesis 11</fullName>
    </submittedName>
</protein>
<dbReference type="AlphaFoldDB" id="G3Q955"/>
<evidence type="ECO:0000259" key="7">
    <source>
        <dbReference type="PROSITE" id="PS51651"/>
    </source>
</evidence>
<dbReference type="PROSITE" id="PS51651">
    <property type="entry name" value="DOCKER"/>
    <property type="match status" value="1"/>
</dbReference>
<evidence type="ECO:0000313" key="9">
    <source>
        <dbReference type="Proteomes" id="UP000007635"/>
    </source>
</evidence>
<dbReference type="Gene3D" id="1.20.58.740">
    <property type="match status" value="1"/>
</dbReference>
<dbReference type="InterPro" id="IPR001849">
    <property type="entry name" value="PH_domain"/>
</dbReference>
<feature type="domain" description="C2 DOCK-type" evidence="6">
    <location>
        <begin position="588"/>
        <end position="762"/>
    </location>
</feature>
<evidence type="ECO:0000256" key="2">
    <source>
        <dbReference type="ARBA" id="ARBA00022658"/>
    </source>
</evidence>
<name>G3Q955_GASAC</name>
<dbReference type="Pfam" id="PF11878">
    <property type="entry name" value="DOCK_C-D_N"/>
    <property type="match status" value="1"/>
</dbReference>
<dbReference type="GeneTree" id="ENSGT00940000155658"/>
<dbReference type="FunFam" id="1.25.40.410:FF:000001">
    <property type="entry name" value="dedicator of cytokinesis protein 9 isoform X2"/>
    <property type="match status" value="1"/>
</dbReference>
<dbReference type="InterPro" id="IPR037809">
    <property type="entry name" value="C2_Dock-D"/>
</dbReference>
<organism evidence="8 9">
    <name type="scientific">Gasterosteus aculeatus aculeatus</name>
    <name type="common">three-spined stickleback</name>
    <dbReference type="NCBI Taxonomy" id="481459"/>
    <lineage>
        <taxon>Eukaryota</taxon>
        <taxon>Metazoa</taxon>
        <taxon>Chordata</taxon>
        <taxon>Craniata</taxon>
        <taxon>Vertebrata</taxon>
        <taxon>Euteleostomi</taxon>
        <taxon>Actinopterygii</taxon>
        <taxon>Neopterygii</taxon>
        <taxon>Teleostei</taxon>
        <taxon>Neoteleostei</taxon>
        <taxon>Acanthomorphata</taxon>
        <taxon>Eupercaria</taxon>
        <taxon>Perciformes</taxon>
        <taxon>Cottioidei</taxon>
        <taxon>Gasterosteales</taxon>
        <taxon>Gasterosteidae</taxon>
        <taxon>Gasterosteus</taxon>
    </lineage>
</organism>
<dbReference type="CDD" id="cd08697">
    <property type="entry name" value="C2_Dock-D"/>
    <property type="match status" value="1"/>
</dbReference>
<dbReference type="InterPro" id="IPR026791">
    <property type="entry name" value="DOCK"/>
</dbReference>
<dbReference type="InterPro" id="IPR011993">
    <property type="entry name" value="PH-like_dom_sf"/>
</dbReference>
<dbReference type="eggNOG" id="KOG1997">
    <property type="taxonomic scope" value="Eukaryota"/>
</dbReference>
<evidence type="ECO:0000313" key="8">
    <source>
        <dbReference type="Ensembl" id="ENSGACP00000026419.2"/>
    </source>
</evidence>
<dbReference type="CDD" id="cd13267">
    <property type="entry name" value="PH_DOCK-D"/>
    <property type="match status" value="1"/>
</dbReference>
<dbReference type="GO" id="GO:0005085">
    <property type="term" value="F:guanyl-nucleotide exchange factor activity"/>
    <property type="evidence" value="ECO:0007669"/>
    <property type="project" value="UniProtKB-KW"/>
</dbReference>
<evidence type="ECO:0000259" key="5">
    <source>
        <dbReference type="PROSITE" id="PS50003"/>
    </source>
</evidence>
<keyword evidence="9" id="KW-1185">Reference proteome</keyword>
<keyword evidence="2" id="KW-0344">Guanine-nucleotide releasing factor</keyword>
<dbReference type="Pfam" id="PF06920">
    <property type="entry name" value="DHR-2_Lobe_A"/>
    <property type="match status" value="1"/>
</dbReference>
<dbReference type="Proteomes" id="UP000007635">
    <property type="component" value="Chromosome VII"/>
</dbReference>
<dbReference type="Pfam" id="PF20422">
    <property type="entry name" value="DHR-2_Lobe_B"/>
    <property type="match status" value="1"/>
</dbReference>
<dbReference type="Ensembl" id="ENSGACT00000026470.2">
    <property type="protein sequence ID" value="ENSGACP00000026419.2"/>
    <property type="gene ID" value="ENSGACG00000019991.2"/>
</dbReference>
<proteinExistence type="inferred from homology"/>
<dbReference type="InterPro" id="IPR027357">
    <property type="entry name" value="DOCKER_dom"/>
</dbReference>
<dbReference type="STRING" id="69293.ENSGACP00000026419"/>
<dbReference type="GO" id="GO:0007264">
    <property type="term" value="P:small GTPase-mediated signal transduction"/>
    <property type="evidence" value="ECO:0007669"/>
    <property type="project" value="InterPro"/>
</dbReference>
<evidence type="ECO:0000259" key="6">
    <source>
        <dbReference type="PROSITE" id="PS51650"/>
    </source>
</evidence>
<dbReference type="GO" id="GO:0051491">
    <property type="term" value="P:positive regulation of filopodium assembly"/>
    <property type="evidence" value="ECO:0007669"/>
    <property type="project" value="TreeGrafter"/>
</dbReference>
<dbReference type="InterPro" id="IPR046770">
    <property type="entry name" value="DOCKER_Lobe_B"/>
</dbReference>
<dbReference type="InterPro" id="IPR027007">
    <property type="entry name" value="C2_DOCK-type_domain"/>
</dbReference>
<evidence type="ECO:0000256" key="4">
    <source>
        <dbReference type="SAM" id="MobiDB-lite"/>
    </source>
</evidence>
<dbReference type="SMART" id="SM00233">
    <property type="entry name" value="PH"/>
    <property type="match status" value="1"/>
</dbReference>
<dbReference type="Gene3D" id="2.60.40.150">
    <property type="entry name" value="C2 domain"/>
    <property type="match status" value="1"/>
</dbReference>
<dbReference type="OMA" id="EWLIKED"/>
<evidence type="ECO:0000256" key="1">
    <source>
        <dbReference type="ARBA" id="ARBA00022553"/>
    </source>
</evidence>
<dbReference type="InterPro" id="IPR046769">
    <property type="entry name" value="DOCKER_Lobe_A"/>
</dbReference>